<dbReference type="GO" id="GO:0006355">
    <property type="term" value="P:regulation of DNA-templated transcription"/>
    <property type="evidence" value="ECO:0007669"/>
    <property type="project" value="InterPro"/>
</dbReference>
<dbReference type="KEGG" id="asui:ASUIS_1955"/>
<evidence type="ECO:0000259" key="3">
    <source>
        <dbReference type="PROSITE" id="PS50110"/>
    </source>
</evidence>
<dbReference type="InterPro" id="IPR001789">
    <property type="entry name" value="Sig_transdc_resp-reg_receiver"/>
</dbReference>
<dbReference type="InterPro" id="IPR001867">
    <property type="entry name" value="OmpR/PhoB-type_DNA-bd"/>
</dbReference>
<sequence>MKAVKIIVLESSDSSISQIIEILRNNGFYVDICSNNNEFLECIYNNLYDLYLININEKSLPRFQLIQLLNEYKDVTMKMVIASIPNIIKPSFLSGCDECVIRNIDEQEILLRIKALIRRQYKVYTDSIILKENTKYEIFNKKVLKNKDEIILGDKALLILDYLLKFRGYYVSTENLEKGAYPANSNSKMGVIRFHIHKIRQLLGNDIISSSRVNGYKINVK</sequence>
<evidence type="ECO:0000256" key="1">
    <source>
        <dbReference type="ARBA" id="ARBA00023125"/>
    </source>
</evidence>
<gene>
    <name evidence="4" type="ORF">ASUIS_1955</name>
</gene>
<proteinExistence type="predicted"/>
<reference evidence="4 5" key="1">
    <citation type="submission" date="2018-08" db="EMBL/GenBank/DDBJ databases">
        <title>Complete genome of the Arcobacter suis type strain LMG 26152.</title>
        <authorList>
            <person name="Miller W.G."/>
            <person name="Yee E."/>
            <person name="Bono J.L."/>
        </authorList>
    </citation>
    <scope>NUCLEOTIDE SEQUENCE [LARGE SCALE GENOMIC DNA]</scope>
    <source>
        <strain evidence="4 5">CECT 7833</strain>
    </source>
</reference>
<dbReference type="RefSeq" id="WP_118887010.1">
    <property type="nucleotide sequence ID" value="NZ_CP032100.1"/>
</dbReference>
<protein>
    <submittedName>
        <fullName evidence="4">Signal transduction response regulator</fullName>
    </submittedName>
</protein>
<accession>A0AAD0WRJ1</accession>
<comment type="caution">
    <text evidence="2">Lacks conserved residue(s) required for the propagation of feature annotation.</text>
</comment>
<keyword evidence="5" id="KW-1185">Reference proteome</keyword>
<dbReference type="GO" id="GO:0000160">
    <property type="term" value="P:phosphorelay signal transduction system"/>
    <property type="evidence" value="ECO:0007669"/>
    <property type="project" value="InterPro"/>
</dbReference>
<dbReference type="SUPFAM" id="SSF52172">
    <property type="entry name" value="CheY-like"/>
    <property type="match status" value="1"/>
</dbReference>
<dbReference type="PROSITE" id="PS50110">
    <property type="entry name" value="RESPONSE_REGULATORY"/>
    <property type="match status" value="1"/>
</dbReference>
<dbReference type="GO" id="GO:0003677">
    <property type="term" value="F:DNA binding"/>
    <property type="evidence" value="ECO:0007669"/>
    <property type="project" value="UniProtKB-KW"/>
</dbReference>
<dbReference type="Gene3D" id="3.40.50.2300">
    <property type="match status" value="1"/>
</dbReference>
<dbReference type="EMBL" id="CP032100">
    <property type="protein sequence ID" value="AXX90417.1"/>
    <property type="molecule type" value="Genomic_DNA"/>
</dbReference>
<dbReference type="InterPro" id="IPR036388">
    <property type="entry name" value="WH-like_DNA-bd_sf"/>
</dbReference>
<evidence type="ECO:0000313" key="5">
    <source>
        <dbReference type="Proteomes" id="UP000263040"/>
    </source>
</evidence>
<dbReference type="AlphaFoldDB" id="A0AAD0WRJ1"/>
<dbReference type="Proteomes" id="UP000263040">
    <property type="component" value="Chromosome"/>
</dbReference>
<dbReference type="SUPFAM" id="SSF46894">
    <property type="entry name" value="C-terminal effector domain of the bipartite response regulators"/>
    <property type="match status" value="1"/>
</dbReference>
<feature type="domain" description="Response regulatory" evidence="3">
    <location>
        <begin position="5"/>
        <end position="117"/>
    </location>
</feature>
<evidence type="ECO:0000256" key="2">
    <source>
        <dbReference type="PROSITE-ProRule" id="PRU00169"/>
    </source>
</evidence>
<dbReference type="Pfam" id="PF00486">
    <property type="entry name" value="Trans_reg_C"/>
    <property type="match status" value="1"/>
</dbReference>
<dbReference type="Gene3D" id="1.10.10.10">
    <property type="entry name" value="Winged helix-like DNA-binding domain superfamily/Winged helix DNA-binding domain"/>
    <property type="match status" value="1"/>
</dbReference>
<organism evidence="4 5">
    <name type="scientific">Arcobacter suis CECT 7833</name>
    <dbReference type="NCBI Taxonomy" id="663365"/>
    <lineage>
        <taxon>Bacteria</taxon>
        <taxon>Pseudomonadati</taxon>
        <taxon>Campylobacterota</taxon>
        <taxon>Epsilonproteobacteria</taxon>
        <taxon>Campylobacterales</taxon>
        <taxon>Arcobacteraceae</taxon>
        <taxon>Arcobacter</taxon>
    </lineage>
</organism>
<dbReference type="InterPro" id="IPR016032">
    <property type="entry name" value="Sig_transdc_resp-reg_C-effctor"/>
</dbReference>
<keyword evidence="1" id="KW-0238">DNA-binding</keyword>
<name>A0AAD0WRJ1_9BACT</name>
<dbReference type="InterPro" id="IPR011006">
    <property type="entry name" value="CheY-like_superfamily"/>
</dbReference>
<evidence type="ECO:0000313" key="4">
    <source>
        <dbReference type="EMBL" id="AXX90417.1"/>
    </source>
</evidence>